<feature type="transmembrane region" description="Helical" evidence="6">
    <location>
        <begin position="264"/>
        <end position="285"/>
    </location>
</feature>
<dbReference type="InterPro" id="IPR036259">
    <property type="entry name" value="MFS_trans_sf"/>
</dbReference>
<feature type="transmembrane region" description="Helical" evidence="6">
    <location>
        <begin position="224"/>
        <end position="243"/>
    </location>
</feature>
<dbReference type="EMBL" id="MU005766">
    <property type="protein sequence ID" value="KAF2712393.1"/>
    <property type="molecule type" value="Genomic_DNA"/>
</dbReference>
<dbReference type="Gene3D" id="1.20.1250.20">
    <property type="entry name" value="MFS general substrate transporter like domains"/>
    <property type="match status" value="1"/>
</dbReference>
<accession>A0A6G1KIE1</accession>
<dbReference type="OrthoDB" id="4161376at2759"/>
<keyword evidence="5 6" id="KW-0472">Membrane</keyword>
<dbReference type="InterPro" id="IPR005829">
    <property type="entry name" value="Sugar_transporter_CS"/>
</dbReference>
<dbReference type="SUPFAM" id="SSF103473">
    <property type="entry name" value="MFS general substrate transporter"/>
    <property type="match status" value="2"/>
</dbReference>
<dbReference type="AlphaFoldDB" id="A0A6G1KIE1"/>
<evidence type="ECO:0000313" key="8">
    <source>
        <dbReference type="EMBL" id="KAF2712393.1"/>
    </source>
</evidence>
<feature type="transmembrane region" description="Helical" evidence="6">
    <location>
        <begin position="371"/>
        <end position="396"/>
    </location>
</feature>
<dbReference type="InterPro" id="IPR010573">
    <property type="entry name" value="MFS_Str1/Tri12-like"/>
</dbReference>
<feature type="transmembrane region" description="Helical" evidence="6">
    <location>
        <begin position="496"/>
        <end position="518"/>
    </location>
</feature>
<organism evidence="8 9">
    <name type="scientific">Pleomassaria siparia CBS 279.74</name>
    <dbReference type="NCBI Taxonomy" id="1314801"/>
    <lineage>
        <taxon>Eukaryota</taxon>
        <taxon>Fungi</taxon>
        <taxon>Dikarya</taxon>
        <taxon>Ascomycota</taxon>
        <taxon>Pezizomycotina</taxon>
        <taxon>Dothideomycetes</taxon>
        <taxon>Pleosporomycetidae</taxon>
        <taxon>Pleosporales</taxon>
        <taxon>Pleomassariaceae</taxon>
        <taxon>Pleomassaria</taxon>
    </lineage>
</organism>
<feature type="transmembrane region" description="Helical" evidence="6">
    <location>
        <begin position="133"/>
        <end position="151"/>
    </location>
</feature>
<evidence type="ECO:0000256" key="6">
    <source>
        <dbReference type="SAM" id="Phobius"/>
    </source>
</evidence>
<evidence type="ECO:0000256" key="1">
    <source>
        <dbReference type="ARBA" id="ARBA00004141"/>
    </source>
</evidence>
<evidence type="ECO:0000313" key="9">
    <source>
        <dbReference type="Proteomes" id="UP000799428"/>
    </source>
</evidence>
<dbReference type="PANTHER" id="PTHR23501:SF109">
    <property type="entry name" value="MAJOR FACILITATOR SUPERFAMILY (MFS) PROFILE DOMAIN-CONTAINING PROTEIN-RELATED"/>
    <property type="match status" value="1"/>
</dbReference>
<proteinExistence type="predicted"/>
<dbReference type="GO" id="GO:0005886">
    <property type="term" value="C:plasma membrane"/>
    <property type="evidence" value="ECO:0007669"/>
    <property type="project" value="TreeGrafter"/>
</dbReference>
<dbReference type="CDD" id="cd06179">
    <property type="entry name" value="MFS_TRI12_like"/>
    <property type="match status" value="1"/>
</dbReference>
<feature type="transmembrane region" description="Helical" evidence="6">
    <location>
        <begin position="190"/>
        <end position="212"/>
    </location>
</feature>
<evidence type="ECO:0000256" key="2">
    <source>
        <dbReference type="ARBA" id="ARBA00022448"/>
    </source>
</evidence>
<dbReference type="GO" id="GO:0022857">
    <property type="term" value="F:transmembrane transporter activity"/>
    <property type="evidence" value="ECO:0007669"/>
    <property type="project" value="InterPro"/>
</dbReference>
<feature type="transmembrane region" description="Helical" evidence="6">
    <location>
        <begin position="297"/>
        <end position="314"/>
    </location>
</feature>
<dbReference type="PANTHER" id="PTHR23501">
    <property type="entry name" value="MAJOR FACILITATOR SUPERFAMILY"/>
    <property type="match status" value="1"/>
</dbReference>
<keyword evidence="9" id="KW-1185">Reference proteome</keyword>
<keyword evidence="4 6" id="KW-1133">Transmembrane helix</keyword>
<sequence>MDVEKNAAAMSESVERGDVSSKQVFEDVNVVKKVHADGHVDLVDAHAIGGAAENMPKGYYYSVQFLGTVTAVCTGSMCAYLGWVLPANTLSLINADIGPSNNLNWVATIWTIGSAIGFLLVGRLSDIFGRKWMVMGTSFLGLIGCIIGATAKRMDTLIAANLLNGIAAAGQLSFGIVLGELVPNKHRGPIVAVVFLSSLPFAVFGPLIARLFIIHTSSGWRWSYYLGIILSSITLILYQFLYHPPTYDQLHVHGKTRWQQFKELDFVGIVLFITGVIVFIIGLSWGGSTYPWKSPAVLVSIIGGALTLVVFGFYEAYIFKGQALMPPRLFKKIEYVAIIMIATIAAMVYYSLTVLWPTILGTIYTTSSIQIGLASSVVGGGILLGQATGGIALSYIPKVKWQVIILSILACALLGAEASLQIDGYAGFITLGVLATFVIGWSDGITFPGVTLLWEAQDIGLATGVLGSIRALGGAVAQALYVSILTNKVAVYLPKYVVPAATSAGLPTSSIPALFAAITAGDFKAVPGITPAIIAATGAATQKAYLESFRIVFYATIPFSVLLIIFACLCPNFEKYLSMNVAKRLQHMGKLEAEGKEREGDFL</sequence>
<feature type="transmembrane region" description="Helical" evidence="6">
    <location>
        <begin position="103"/>
        <end position="121"/>
    </location>
</feature>
<keyword evidence="2" id="KW-0813">Transport</keyword>
<comment type="subcellular location">
    <subcellularLocation>
        <location evidence="1">Membrane</location>
        <topology evidence="1">Multi-pass membrane protein</topology>
    </subcellularLocation>
</comment>
<feature type="transmembrane region" description="Helical" evidence="6">
    <location>
        <begin position="65"/>
        <end position="83"/>
    </location>
</feature>
<dbReference type="PROSITE" id="PS00216">
    <property type="entry name" value="SUGAR_TRANSPORT_1"/>
    <property type="match status" value="1"/>
</dbReference>
<feature type="domain" description="Major facilitator superfamily (MFS) profile" evidence="7">
    <location>
        <begin position="68"/>
        <end position="524"/>
    </location>
</feature>
<feature type="transmembrane region" description="Helical" evidence="6">
    <location>
        <begin position="428"/>
        <end position="454"/>
    </location>
</feature>
<name>A0A6G1KIE1_9PLEO</name>
<dbReference type="InterPro" id="IPR053791">
    <property type="entry name" value="MFS_Tri12-like"/>
</dbReference>
<keyword evidence="3 6" id="KW-0812">Transmembrane</keyword>
<feature type="transmembrane region" description="Helical" evidence="6">
    <location>
        <begin position="403"/>
        <end position="422"/>
    </location>
</feature>
<dbReference type="PROSITE" id="PS50850">
    <property type="entry name" value="MFS"/>
    <property type="match status" value="1"/>
</dbReference>
<gene>
    <name evidence="8" type="ORF">K504DRAFT_488831</name>
</gene>
<evidence type="ECO:0000256" key="4">
    <source>
        <dbReference type="ARBA" id="ARBA00022989"/>
    </source>
</evidence>
<evidence type="ECO:0000259" key="7">
    <source>
        <dbReference type="PROSITE" id="PS50850"/>
    </source>
</evidence>
<dbReference type="InterPro" id="IPR020846">
    <property type="entry name" value="MFS_dom"/>
</dbReference>
<evidence type="ECO:0000256" key="5">
    <source>
        <dbReference type="ARBA" id="ARBA00023136"/>
    </source>
</evidence>
<feature type="transmembrane region" description="Helical" evidence="6">
    <location>
        <begin position="335"/>
        <end position="359"/>
    </location>
</feature>
<feature type="transmembrane region" description="Helical" evidence="6">
    <location>
        <begin position="525"/>
        <end position="545"/>
    </location>
</feature>
<dbReference type="Pfam" id="PF06609">
    <property type="entry name" value="TRI12"/>
    <property type="match status" value="1"/>
</dbReference>
<dbReference type="Proteomes" id="UP000799428">
    <property type="component" value="Unassembled WGS sequence"/>
</dbReference>
<feature type="transmembrane region" description="Helical" evidence="6">
    <location>
        <begin position="461"/>
        <end position="484"/>
    </location>
</feature>
<protein>
    <submittedName>
        <fullName evidence="8">Trichothecene efflux pump</fullName>
    </submittedName>
</protein>
<feature type="transmembrane region" description="Helical" evidence="6">
    <location>
        <begin position="551"/>
        <end position="570"/>
    </location>
</feature>
<evidence type="ECO:0000256" key="3">
    <source>
        <dbReference type="ARBA" id="ARBA00022692"/>
    </source>
</evidence>
<reference evidence="8" key="1">
    <citation type="journal article" date="2020" name="Stud. Mycol.">
        <title>101 Dothideomycetes genomes: a test case for predicting lifestyles and emergence of pathogens.</title>
        <authorList>
            <person name="Haridas S."/>
            <person name="Albert R."/>
            <person name="Binder M."/>
            <person name="Bloem J."/>
            <person name="Labutti K."/>
            <person name="Salamov A."/>
            <person name="Andreopoulos B."/>
            <person name="Baker S."/>
            <person name="Barry K."/>
            <person name="Bills G."/>
            <person name="Bluhm B."/>
            <person name="Cannon C."/>
            <person name="Castanera R."/>
            <person name="Culley D."/>
            <person name="Daum C."/>
            <person name="Ezra D."/>
            <person name="Gonzalez J."/>
            <person name="Henrissat B."/>
            <person name="Kuo A."/>
            <person name="Liang C."/>
            <person name="Lipzen A."/>
            <person name="Lutzoni F."/>
            <person name="Magnuson J."/>
            <person name="Mondo S."/>
            <person name="Nolan M."/>
            <person name="Ohm R."/>
            <person name="Pangilinan J."/>
            <person name="Park H.-J."/>
            <person name="Ramirez L."/>
            <person name="Alfaro M."/>
            <person name="Sun H."/>
            <person name="Tritt A."/>
            <person name="Yoshinaga Y."/>
            <person name="Zwiers L.-H."/>
            <person name="Turgeon B."/>
            <person name="Goodwin S."/>
            <person name="Spatafora J."/>
            <person name="Crous P."/>
            <person name="Grigoriev I."/>
        </authorList>
    </citation>
    <scope>NUCLEOTIDE SEQUENCE</scope>
    <source>
        <strain evidence="8">CBS 279.74</strain>
    </source>
</reference>
<feature type="transmembrane region" description="Helical" evidence="6">
    <location>
        <begin position="157"/>
        <end position="178"/>
    </location>
</feature>